<dbReference type="EMBL" id="CP119958">
    <property type="protein sequence ID" value="WFD37726.1"/>
    <property type="molecule type" value="Genomic_DNA"/>
</dbReference>
<dbReference type="RefSeq" id="XP_060120623.1">
    <property type="nucleotide sequence ID" value="XM_060264640.1"/>
</dbReference>
<dbReference type="NCBIfam" id="TIGR02250">
    <property type="entry name" value="FCP1_euk"/>
    <property type="match status" value="1"/>
</dbReference>
<gene>
    <name evidence="10" type="primary">fcp1</name>
    <name evidence="10" type="ORF">MJAP1_000673</name>
</gene>
<dbReference type="Gene3D" id="3.40.50.10190">
    <property type="entry name" value="BRCT domain"/>
    <property type="match status" value="1"/>
</dbReference>
<comment type="catalytic activity">
    <reaction evidence="4 6">
        <text>O-phospho-L-seryl-[protein] + H2O = L-seryl-[protein] + phosphate</text>
        <dbReference type="Rhea" id="RHEA:20629"/>
        <dbReference type="Rhea" id="RHEA-COMP:9863"/>
        <dbReference type="Rhea" id="RHEA-COMP:11604"/>
        <dbReference type="ChEBI" id="CHEBI:15377"/>
        <dbReference type="ChEBI" id="CHEBI:29999"/>
        <dbReference type="ChEBI" id="CHEBI:43474"/>
        <dbReference type="ChEBI" id="CHEBI:83421"/>
        <dbReference type="EC" id="3.1.3.16"/>
    </reaction>
</comment>
<dbReference type="PROSITE" id="PS50969">
    <property type="entry name" value="FCP1"/>
    <property type="match status" value="1"/>
</dbReference>
<evidence type="ECO:0000313" key="11">
    <source>
        <dbReference type="Proteomes" id="UP001217754"/>
    </source>
</evidence>
<dbReference type="Pfam" id="PF03031">
    <property type="entry name" value="NIF"/>
    <property type="match status" value="1"/>
</dbReference>
<dbReference type="InterPro" id="IPR023214">
    <property type="entry name" value="HAD_sf"/>
</dbReference>
<evidence type="ECO:0000256" key="7">
    <source>
        <dbReference type="SAM" id="MobiDB-lite"/>
    </source>
</evidence>
<dbReference type="Proteomes" id="UP001217754">
    <property type="component" value="Chromosome 1"/>
</dbReference>
<dbReference type="AlphaFoldDB" id="A0AAF0JEB3"/>
<dbReference type="PANTHER" id="PTHR23081:SF36">
    <property type="entry name" value="RNA POLYMERASE II SUBUNIT A C-TERMINAL DOMAIN PHOSPHATASE"/>
    <property type="match status" value="1"/>
</dbReference>
<comment type="subcellular location">
    <subcellularLocation>
        <location evidence="1 6">Nucleus</location>
    </subcellularLocation>
</comment>
<dbReference type="SMART" id="SM00577">
    <property type="entry name" value="CPDc"/>
    <property type="match status" value="1"/>
</dbReference>
<evidence type="ECO:0000256" key="3">
    <source>
        <dbReference type="ARBA" id="ARBA00023242"/>
    </source>
</evidence>
<dbReference type="InterPro" id="IPR001357">
    <property type="entry name" value="BRCT_dom"/>
</dbReference>
<organism evidence="10 11">
    <name type="scientific">Malassezia japonica</name>
    <dbReference type="NCBI Taxonomy" id="223818"/>
    <lineage>
        <taxon>Eukaryota</taxon>
        <taxon>Fungi</taxon>
        <taxon>Dikarya</taxon>
        <taxon>Basidiomycota</taxon>
        <taxon>Ustilaginomycotina</taxon>
        <taxon>Malasseziomycetes</taxon>
        <taxon>Malasseziales</taxon>
        <taxon>Malasseziaceae</taxon>
        <taxon>Malassezia</taxon>
    </lineage>
</organism>
<sequence length="613" mass="67732">MECAHPIQVAGLCALCGKEIDDVKVSRAEAERIDQETTTRLLEQRKLALIVDLDQTIIHVTVDPTVREWAQDVKNPNWHALRDIVAFQLGADGKTVSHQPEPLRADDATSFATGGDEDGCWYFVKLRPHLAAFLATLAEKFELHVYTMGTRSYADCICRIVDPDGKLFGARILSRDENESMVQKSLARLFPINTSMVVIIDDRADVWAWSPNLIKVDPYEFFVGIGDINAGHLAPTTPLVTAPAPADAPKADAPLAESQRQTIHDQVDARPLAKLQEEKKAKSDDAPETPDAEPAAGPDAVLDDNDEELTLIESLLTQIHGHWYKAYDAKKKPDAKDIISSMKRKVLHGCTLAFSGLIPLNETPENSAVWTAAQDFGASCRRTLTHDVTHMIAAGPGTAKAEEAYRRGDVHVVWPSWLNDSLCRWHRQEETDYKVPRSDRLASLGRDALHDLASSIHADTEPENLDEAALDDLANMDWGEAEDEVDAFLDDDDEDTESDLDSASQSMLSEASDAPPARDELLRSPLSRRRHAAALRGGQSKLRQSVLAEESQESEDDTPSQGPVKRRKVQGGAQHKDIAALRTEHTATPPDSEEEHFLDDLALEMERELGDDL</sequence>
<evidence type="ECO:0000256" key="4">
    <source>
        <dbReference type="ARBA" id="ARBA00047761"/>
    </source>
</evidence>
<dbReference type="Gene3D" id="3.40.50.1000">
    <property type="entry name" value="HAD superfamily/HAD-like"/>
    <property type="match status" value="1"/>
</dbReference>
<dbReference type="PROSITE" id="PS50172">
    <property type="entry name" value="BRCT"/>
    <property type="match status" value="1"/>
</dbReference>
<keyword evidence="2 6" id="KW-0378">Hydrolase</keyword>
<evidence type="ECO:0000259" key="8">
    <source>
        <dbReference type="PROSITE" id="PS50172"/>
    </source>
</evidence>
<dbReference type="GO" id="GO:0008420">
    <property type="term" value="F:RNA polymerase II CTD heptapeptide repeat phosphatase activity"/>
    <property type="evidence" value="ECO:0007669"/>
    <property type="project" value="UniProtKB-UniRule"/>
</dbReference>
<comment type="catalytic activity">
    <reaction evidence="5 6">
        <text>O-phospho-L-threonyl-[protein] + H2O = L-threonyl-[protein] + phosphate</text>
        <dbReference type="Rhea" id="RHEA:47004"/>
        <dbReference type="Rhea" id="RHEA-COMP:11060"/>
        <dbReference type="Rhea" id="RHEA-COMP:11605"/>
        <dbReference type="ChEBI" id="CHEBI:15377"/>
        <dbReference type="ChEBI" id="CHEBI:30013"/>
        <dbReference type="ChEBI" id="CHEBI:43474"/>
        <dbReference type="ChEBI" id="CHEBI:61977"/>
        <dbReference type="EC" id="3.1.3.16"/>
    </reaction>
</comment>
<feature type="compositionally biased region" description="Basic and acidic residues" evidence="7">
    <location>
        <begin position="574"/>
        <end position="585"/>
    </location>
</feature>
<dbReference type="PANTHER" id="PTHR23081">
    <property type="entry name" value="RNA POLYMERASE II CTD PHOSPHATASE"/>
    <property type="match status" value="1"/>
</dbReference>
<dbReference type="Gene3D" id="1.10.287.10">
    <property type="entry name" value="S15/NS1, RNA-binding"/>
    <property type="match status" value="1"/>
</dbReference>
<dbReference type="InterPro" id="IPR039189">
    <property type="entry name" value="Fcp1"/>
</dbReference>
<protein>
    <recommendedName>
        <fullName evidence="6">RNA polymerase II subunit A C-terminal domain phosphatase</fullName>
        <ecNumber evidence="6">3.1.3.16</ecNumber>
    </recommendedName>
</protein>
<dbReference type="SUPFAM" id="SSF56784">
    <property type="entry name" value="HAD-like"/>
    <property type="match status" value="1"/>
</dbReference>
<comment type="function">
    <text evidence="6">This promotes the activity of RNA polymerase II.</text>
</comment>
<feature type="domain" description="BRCT" evidence="8">
    <location>
        <begin position="342"/>
        <end position="435"/>
    </location>
</feature>
<feature type="region of interest" description="Disordered" evidence="7">
    <location>
        <begin position="491"/>
        <end position="596"/>
    </location>
</feature>
<feature type="compositionally biased region" description="Low complexity" evidence="7">
    <location>
        <begin position="240"/>
        <end position="256"/>
    </location>
</feature>
<dbReference type="CDD" id="cd17729">
    <property type="entry name" value="BRCT_CTDP1"/>
    <property type="match status" value="1"/>
</dbReference>
<dbReference type="GeneID" id="85224322"/>
<dbReference type="SUPFAM" id="SSF52113">
    <property type="entry name" value="BRCT domain"/>
    <property type="match status" value="1"/>
</dbReference>
<feature type="region of interest" description="Disordered" evidence="7">
    <location>
        <begin position="240"/>
        <end position="265"/>
    </location>
</feature>
<name>A0AAF0JEB3_9BASI</name>
<keyword evidence="3 6" id="KW-0539">Nucleus</keyword>
<reference evidence="10" key="1">
    <citation type="submission" date="2023-03" db="EMBL/GenBank/DDBJ databases">
        <title>Mating type loci evolution in Malassezia.</title>
        <authorList>
            <person name="Coelho M.A."/>
        </authorList>
    </citation>
    <scope>NUCLEOTIDE SEQUENCE</scope>
    <source>
        <strain evidence="10">CBS 9431</strain>
    </source>
</reference>
<dbReference type="InterPro" id="IPR036420">
    <property type="entry name" value="BRCT_dom_sf"/>
</dbReference>
<evidence type="ECO:0000259" key="9">
    <source>
        <dbReference type="PROSITE" id="PS50969"/>
    </source>
</evidence>
<proteinExistence type="predicted"/>
<accession>A0AAF0JEB3</accession>
<evidence type="ECO:0000256" key="2">
    <source>
        <dbReference type="ARBA" id="ARBA00022801"/>
    </source>
</evidence>
<evidence type="ECO:0000313" key="10">
    <source>
        <dbReference type="EMBL" id="WFD37726.1"/>
    </source>
</evidence>
<feature type="region of interest" description="Disordered" evidence="7">
    <location>
        <begin position="277"/>
        <end position="302"/>
    </location>
</feature>
<evidence type="ECO:0000256" key="1">
    <source>
        <dbReference type="ARBA" id="ARBA00004123"/>
    </source>
</evidence>
<feature type="domain" description="FCP1 homology" evidence="9">
    <location>
        <begin position="42"/>
        <end position="240"/>
    </location>
</feature>
<evidence type="ECO:0000256" key="5">
    <source>
        <dbReference type="ARBA" id="ARBA00048336"/>
    </source>
</evidence>
<dbReference type="InterPro" id="IPR004274">
    <property type="entry name" value="FCP1_dom"/>
</dbReference>
<dbReference type="SMART" id="SM00292">
    <property type="entry name" value="BRCT"/>
    <property type="match status" value="1"/>
</dbReference>
<dbReference type="CDD" id="cd07521">
    <property type="entry name" value="HAD_FCP1-like"/>
    <property type="match status" value="1"/>
</dbReference>
<dbReference type="InterPro" id="IPR011947">
    <property type="entry name" value="FCP1_euk"/>
</dbReference>
<dbReference type="EC" id="3.1.3.16" evidence="6"/>
<keyword evidence="11" id="KW-1185">Reference proteome</keyword>
<dbReference type="InterPro" id="IPR036412">
    <property type="entry name" value="HAD-like_sf"/>
</dbReference>
<evidence type="ECO:0000256" key="6">
    <source>
        <dbReference type="RuleBase" id="RU366066"/>
    </source>
</evidence>
<dbReference type="GO" id="GO:0005634">
    <property type="term" value="C:nucleus"/>
    <property type="evidence" value="ECO:0007669"/>
    <property type="project" value="UniProtKB-SubCell"/>
</dbReference>
<dbReference type="Pfam" id="PF12738">
    <property type="entry name" value="PTCB-BRCT"/>
    <property type="match status" value="1"/>
</dbReference>
<feature type="compositionally biased region" description="Acidic residues" evidence="7">
    <location>
        <begin position="491"/>
        <end position="500"/>
    </location>
</feature>